<name>E2BG82_HARSA</name>
<gene>
    <name evidence="1" type="ORF">EAI_17404</name>
</gene>
<evidence type="ECO:0000313" key="2">
    <source>
        <dbReference type="Proteomes" id="UP000008237"/>
    </source>
</evidence>
<accession>E2BG82</accession>
<dbReference type="Proteomes" id="UP000008237">
    <property type="component" value="Unassembled WGS sequence"/>
</dbReference>
<dbReference type="InParanoid" id="E2BG82"/>
<protein>
    <submittedName>
        <fullName evidence="1">Uncharacterized protein</fullName>
    </submittedName>
</protein>
<sequence>MQKHFASLGPPANSTCNRKALYDRAELEESIVLPEDVAGKDKTRGAGVVNNSTIAAGRFDERPATNPEFAEAA</sequence>
<organism evidence="2">
    <name type="scientific">Harpegnathos saltator</name>
    <name type="common">Jerdon's jumping ant</name>
    <dbReference type="NCBI Taxonomy" id="610380"/>
    <lineage>
        <taxon>Eukaryota</taxon>
        <taxon>Metazoa</taxon>
        <taxon>Ecdysozoa</taxon>
        <taxon>Arthropoda</taxon>
        <taxon>Hexapoda</taxon>
        <taxon>Insecta</taxon>
        <taxon>Pterygota</taxon>
        <taxon>Neoptera</taxon>
        <taxon>Endopterygota</taxon>
        <taxon>Hymenoptera</taxon>
        <taxon>Apocrita</taxon>
        <taxon>Aculeata</taxon>
        <taxon>Formicoidea</taxon>
        <taxon>Formicidae</taxon>
        <taxon>Ponerinae</taxon>
        <taxon>Ponerini</taxon>
        <taxon>Harpegnathos</taxon>
    </lineage>
</organism>
<dbReference type="EMBL" id="GL448116">
    <property type="protein sequence ID" value="EFN85290.1"/>
    <property type="molecule type" value="Genomic_DNA"/>
</dbReference>
<proteinExistence type="predicted"/>
<reference evidence="1 2" key="1">
    <citation type="journal article" date="2010" name="Science">
        <title>Genomic comparison of the ants Camponotus floridanus and Harpegnathos saltator.</title>
        <authorList>
            <person name="Bonasio R."/>
            <person name="Zhang G."/>
            <person name="Ye C."/>
            <person name="Mutti N.S."/>
            <person name="Fang X."/>
            <person name="Qin N."/>
            <person name="Donahue G."/>
            <person name="Yang P."/>
            <person name="Li Q."/>
            <person name="Li C."/>
            <person name="Zhang P."/>
            <person name="Huang Z."/>
            <person name="Berger S.L."/>
            <person name="Reinberg D."/>
            <person name="Wang J."/>
            <person name="Liebig J."/>
        </authorList>
    </citation>
    <scope>NUCLEOTIDE SEQUENCE [LARGE SCALE GENOMIC DNA]</scope>
    <source>
        <strain evidence="1 2">R22 G/1</strain>
    </source>
</reference>
<keyword evidence="2" id="KW-1185">Reference proteome</keyword>
<dbReference type="AlphaFoldDB" id="E2BG82"/>
<evidence type="ECO:0000313" key="1">
    <source>
        <dbReference type="EMBL" id="EFN85290.1"/>
    </source>
</evidence>